<evidence type="ECO:0000313" key="2">
    <source>
        <dbReference type="EMBL" id="SFJ53053.1"/>
    </source>
</evidence>
<evidence type="ECO:0000313" key="3">
    <source>
        <dbReference type="Proteomes" id="UP000198635"/>
    </source>
</evidence>
<sequence>MKLAYHYALLDMIVCDKNADNASTLPEHIGDSARQGMAKINIISFNSLTFTEKSARKFLLDFCWKNHQRYCPSCKNRKLYRLADGRRRCGRCGYTFHDFSRRFLNRCAFTSRQWLWFLKLFALDIAPVCIAAEMDVNYATILKAADTVRRAIVAQALDADGLYEAGVWPGPGNPMPAAAIVNAPVFGIIELGGVAICDLMPSLSAENLLHFKINFCLKTASVGQVVYTAPYKQYLSLVSCGPGLWPARYIRHADKRLPVEASPFWTFAKLRLRHMRGVPASHFPLYLKECELRYNSRDQDLVPILAQMLCMFVPRK</sequence>
<dbReference type="EMBL" id="FORX01000004">
    <property type="protein sequence ID" value="SFJ53053.1"/>
    <property type="molecule type" value="Genomic_DNA"/>
</dbReference>
<name>A0A1I3S2F6_9BACT</name>
<dbReference type="Pfam" id="PF12760">
    <property type="entry name" value="Zn_ribbon_IS1595"/>
    <property type="match status" value="1"/>
</dbReference>
<proteinExistence type="predicted"/>
<dbReference type="AlphaFoldDB" id="A0A1I3S2F6"/>
<dbReference type="Proteomes" id="UP000198635">
    <property type="component" value="Unassembled WGS sequence"/>
</dbReference>
<feature type="domain" description="Transposase zinc-ribbon" evidence="1">
    <location>
        <begin position="51"/>
        <end position="95"/>
    </location>
</feature>
<accession>A0A1I3S2F6</accession>
<protein>
    <submittedName>
        <fullName evidence="2">Transposase</fullName>
    </submittedName>
</protein>
<evidence type="ECO:0000259" key="1">
    <source>
        <dbReference type="Pfam" id="PF12760"/>
    </source>
</evidence>
<dbReference type="InterPro" id="IPR024442">
    <property type="entry name" value="Transposase_Zn_ribbon"/>
</dbReference>
<reference evidence="3" key="1">
    <citation type="submission" date="2016-10" db="EMBL/GenBank/DDBJ databases">
        <authorList>
            <person name="Varghese N."/>
            <person name="Submissions S."/>
        </authorList>
    </citation>
    <scope>NUCLEOTIDE SEQUENCE [LARGE SCALE GENOMIC DNA]</scope>
    <source>
        <strain evidence="3">DSM 5918</strain>
    </source>
</reference>
<gene>
    <name evidence="2" type="ORF">SAMN04488082_1047</name>
</gene>
<organism evidence="2 3">
    <name type="scientific">Desulfomicrobium apsheronum</name>
    <dbReference type="NCBI Taxonomy" id="52560"/>
    <lineage>
        <taxon>Bacteria</taxon>
        <taxon>Pseudomonadati</taxon>
        <taxon>Thermodesulfobacteriota</taxon>
        <taxon>Desulfovibrionia</taxon>
        <taxon>Desulfovibrionales</taxon>
        <taxon>Desulfomicrobiaceae</taxon>
        <taxon>Desulfomicrobium</taxon>
    </lineage>
</organism>
<dbReference type="STRING" id="52560.SAMN04488082_1047"/>
<keyword evidence="3" id="KW-1185">Reference proteome</keyword>